<proteinExistence type="predicted"/>
<comment type="caution">
    <text evidence="3">The sequence shown here is derived from an EMBL/GenBank/DDBJ whole genome shotgun (WGS) entry which is preliminary data.</text>
</comment>
<dbReference type="InterPro" id="IPR037445">
    <property type="entry name" value="MAGE"/>
</dbReference>
<evidence type="ECO:0000313" key="4">
    <source>
        <dbReference type="Proteomes" id="UP001159427"/>
    </source>
</evidence>
<dbReference type="Proteomes" id="UP001159427">
    <property type="component" value="Unassembled WGS sequence"/>
</dbReference>
<feature type="region of interest" description="Disordered" evidence="1">
    <location>
        <begin position="24"/>
        <end position="51"/>
    </location>
</feature>
<dbReference type="InterPro" id="IPR041898">
    <property type="entry name" value="MAGE_WH1"/>
</dbReference>
<feature type="domain" description="MAGE" evidence="2">
    <location>
        <begin position="56"/>
        <end position="257"/>
    </location>
</feature>
<protein>
    <recommendedName>
        <fullName evidence="2">MAGE domain-containing protein</fullName>
    </recommendedName>
</protein>
<dbReference type="PROSITE" id="PS50838">
    <property type="entry name" value="MAGE"/>
    <property type="match status" value="1"/>
</dbReference>
<name>A0ABN8LT91_9CNID</name>
<evidence type="ECO:0000256" key="1">
    <source>
        <dbReference type="SAM" id="MobiDB-lite"/>
    </source>
</evidence>
<dbReference type="PANTHER" id="PTHR11736">
    <property type="entry name" value="MELANOMA-ASSOCIATED ANTIGEN MAGE ANTIGEN"/>
    <property type="match status" value="1"/>
</dbReference>
<reference evidence="3 4" key="1">
    <citation type="submission" date="2022-05" db="EMBL/GenBank/DDBJ databases">
        <authorList>
            <consortium name="Genoscope - CEA"/>
            <person name="William W."/>
        </authorList>
    </citation>
    <scope>NUCLEOTIDE SEQUENCE [LARGE SCALE GENOMIC DNA]</scope>
</reference>
<dbReference type="PANTHER" id="PTHR11736:SF14">
    <property type="entry name" value="NSE3 HOMOLOG, SMC5-SMC6 COMPLEX COMPONENT"/>
    <property type="match status" value="1"/>
</dbReference>
<dbReference type="Pfam" id="PF01454">
    <property type="entry name" value="MAGE"/>
    <property type="match status" value="1"/>
</dbReference>
<dbReference type="Gene3D" id="1.10.10.1210">
    <property type="entry name" value="MAGE homology domain, winged helix WH2 motif"/>
    <property type="match status" value="1"/>
</dbReference>
<dbReference type="InterPro" id="IPR002190">
    <property type="entry name" value="MHD_dom"/>
</dbReference>
<accession>A0ABN8LT91</accession>
<gene>
    <name evidence="3" type="ORF">PEVE_00044269</name>
</gene>
<evidence type="ECO:0000313" key="3">
    <source>
        <dbReference type="EMBL" id="CAH3018678.1"/>
    </source>
</evidence>
<dbReference type="EMBL" id="CALNXI010000093">
    <property type="protein sequence ID" value="CAH3018678.1"/>
    <property type="molecule type" value="Genomic_DNA"/>
</dbReference>
<keyword evidence="4" id="KW-1185">Reference proteome</keyword>
<evidence type="ECO:0000259" key="2">
    <source>
        <dbReference type="PROSITE" id="PS50838"/>
    </source>
</evidence>
<dbReference type="InterPro" id="IPR041899">
    <property type="entry name" value="MAGE_WH2"/>
</dbReference>
<dbReference type="Gene3D" id="1.10.10.1200">
    <property type="entry name" value="MAGE homology domain, winged helix WH1 motif"/>
    <property type="match status" value="1"/>
</dbReference>
<dbReference type="SMART" id="SM01373">
    <property type="entry name" value="MAGE"/>
    <property type="match status" value="1"/>
</dbReference>
<sequence>MPKAKDKTKRRRIEEIEVCVNTQLSQRNEDESMEEVDCTQEGKAKKSQKELSKDELNRKVSELVRYLLFMDRKKYPIKRGDITKNVLKEHSKAFTQVFDHAKKTLEKVFGIAVEEIDVGKSKGYILVTAKKAAREDELLHWGDDLPKMGLLMVVLSLIFMSDHVITESLLWHTLKNLGIEPKAEHEVFGDPDKLISQEFVRQCYLDRKKVVGGDEAAFEYRWGSRAEKELTKRQVLRFVSELYDTELDSWTTQMKEILAEEEEAMNGVE</sequence>
<organism evidence="3 4">
    <name type="scientific">Porites evermanni</name>
    <dbReference type="NCBI Taxonomy" id="104178"/>
    <lineage>
        <taxon>Eukaryota</taxon>
        <taxon>Metazoa</taxon>
        <taxon>Cnidaria</taxon>
        <taxon>Anthozoa</taxon>
        <taxon>Hexacorallia</taxon>
        <taxon>Scleractinia</taxon>
        <taxon>Fungiina</taxon>
        <taxon>Poritidae</taxon>
        <taxon>Porites</taxon>
    </lineage>
</organism>
<feature type="compositionally biased region" description="Basic and acidic residues" evidence="1">
    <location>
        <begin position="40"/>
        <end position="51"/>
    </location>
</feature>